<dbReference type="AlphaFoldDB" id="A0A8B0SSI7"/>
<sequence length="38" mass="4337">MGFNINGRMFRIGMTVNKKNGKKLTMKSKNKPHSHSMS</sequence>
<protein>
    <submittedName>
        <fullName evidence="1">Uncharacterized protein</fullName>
    </submittedName>
</protein>
<evidence type="ECO:0000313" key="1">
    <source>
        <dbReference type="EMBL" id="QTX13824.1"/>
    </source>
</evidence>
<keyword evidence="1" id="KW-0614">Plasmid</keyword>
<geneLocation type="plasmid" evidence="1">
    <name>p17-15-vir-like</name>
</geneLocation>
<name>A0A8B0SSI7_KLEPN</name>
<accession>A0A8B0SSI7</accession>
<dbReference type="EMBL" id="MN956836">
    <property type="protein sequence ID" value="QTX13824.1"/>
    <property type="molecule type" value="Genomic_DNA"/>
</dbReference>
<organism evidence="1">
    <name type="scientific">Klebsiella pneumoniae</name>
    <dbReference type="NCBI Taxonomy" id="573"/>
    <lineage>
        <taxon>Bacteria</taxon>
        <taxon>Pseudomonadati</taxon>
        <taxon>Pseudomonadota</taxon>
        <taxon>Gammaproteobacteria</taxon>
        <taxon>Enterobacterales</taxon>
        <taxon>Enterobacteriaceae</taxon>
        <taxon>Klebsiella/Raoultella group</taxon>
        <taxon>Klebsiella</taxon>
        <taxon>Klebsiella pneumoniae complex</taxon>
    </lineage>
</organism>
<proteinExistence type="predicted"/>
<reference evidence="1" key="1">
    <citation type="submission" date="2020-01" db="EMBL/GenBank/DDBJ databases">
        <authorList>
            <person name="Qin S."/>
        </authorList>
    </citation>
    <scope>NUCLEOTIDE SEQUENCE</scope>
    <source>
        <strain evidence="1">CVir17-16-YZ6g</strain>
        <plasmid evidence="1">p17-15-vir-like</plasmid>
    </source>
</reference>